<name>A0ABP7CUU0_9MICC</name>
<dbReference type="InterPro" id="IPR036291">
    <property type="entry name" value="NAD(P)-bd_dom_sf"/>
</dbReference>
<evidence type="ECO:0000256" key="2">
    <source>
        <dbReference type="ARBA" id="ARBA00023141"/>
    </source>
</evidence>
<comment type="caution">
    <text evidence="4">The sequence shown here is derived from an EMBL/GenBank/DDBJ whole genome shotgun (WGS) entry which is preliminary data.</text>
</comment>
<dbReference type="InterPro" id="IPR013708">
    <property type="entry name" value="Shikimate_DH-bd_N"/>
</dbReference>
<dbReference type="InterPro" id="IPR022893">
    <property type="entry name" value="Shikimate_DH_fam"/>
</dbReference>
<protein>
    <submittedName>
        <fullName evidence="4">Shikimate dehydrogenase</fullName>
    </submittedName>
</protein>
<dbReference type="RefSeq" id="WP_344879371.1">
    <property type="nucleotide sequence ID" value="NZ_BAABCJ010000001.1"/>
</dbReference>
<dbReference type="Gene3D" id="3.40.50.720">
    <property type="entry name" value="NAD(P)-binding Rossmann-like Domain"/>
    <property type="match status" value="1"/>
</dbReference>
<dbReference type="SUPFAM" id="SSF51735">
    <property type="entry name" value="NAD(P)-binding Rossmann-fold domains"/>
    <property type="match status" value="1"/>
</dbReference>
<dbReference type="PANTHER" id="PTHR21089">
    <property type="entry name" value="SHIKIMATE DEHYDROGENASE"/>
    <property type="match status" value="1"/>
</dbReference>
<organism evidence="4 5">
    <name type="scientific">Zhihengliuella alba</name>
    <dbReference type="NCBI Taxonomy" id="547018"/>
    <lineage>
        <taxon>Bacteria</taxon>
        <taxon>Bacillati</taxon>
        <taxon>Actinomycetota</taxon>
        <taxon>Actinomycetes</taxon>
        <taxon>Micrococcales</taxon>
        <taxon>Micrococcaceae</taxon>
        <taxon>Zhihengliuella</taxon>
    </lineage>
</organism>
<keyword evidence="5" id="KW-1185">Reference proteome</keyword>
<dbReference type="EMBL" id="BAABCJ010000001">
    <property type="protein sequence ID" value="GAA3694900.1"/>
    <property type="molecule type" value="Genomic_DNA"/>
</dbReference>
<feature type="domain" description="Shikimate dehydrogenase substrate binding N-terminal" evidence="3">
    <location>
        <begin position="14"/>
        <end position="97"/>
    </location>
</feature>
<evidence type="ECO:0000313" key="5">
    <source>
        <dbReference type="Proteomes" id="UP001501536"/>
    </source>
</evidence>
<keyword evidence="2" id="KW-0028">Amino-acid biosynthesis</keyword>
<keyword evidence="2" id="KW-0057">Aromatic amino acid biosynthesis</keyword>
<dbReference type="Proteomes" id="UP001501536">
    <property type="component" value="Unassembled WGS sequence"/>
</dbReference>
<dbReference type="InterPro" id="IPR046346">
    <property type="entry name" value="Aminoacid_DH-like_N_sf"/>
</dbReference>
<gene>
    <name evidence="4" type="ORF">GCM10022377_04630</name>
</gene>
<evidence type="ECO:0000259" key="3">
    <source>
        <dbReference type="Pfam" id="PF08501"/>
    </source>
</evidence>
<evidence type="ECO:0000256" key="1">
    <source>
        <dbReference type="ARBA" id="ARBA00004871"/>
    </source>
</evidence>
<dbReference type="Gene3D" id="3.40.50.10860">
    <property type="entry name" value="Leucine Dehydrogenase, chain A, domain 1"/>
    <property type="match status" value="1"/>
</dbReference>
<comment type="pathway">
    <text evidence="1">Metabolic intermediate biosynthesis; chorismate biosynthesis; chorismate from D-erythrose 4-phosphate and phosphoenolpyruvate: step 4/7.</text>
</comment>
<proteinExistence type="predicted"/>
<dbReference type="Pfam" id="PF08501">
    <property type="entry name" value="Shikimate_dh_N"/>
    <property type="match status" value="1"/>
</dbReference>
<reference evidence="5" key="1">
    <citation type="journal article" date="2019" name="Int. J. Syst. Evol. Microbiol.">
        <title>The Global Catalogue of Microorganisms (GCM) 10K type strain sequencing project: providing services to taxonomists for standard genome sequencing and annotation.</title>
        <authorList>
            <consortium name="The Broad Institute Genomics Platform"/>
            <consortium name="The Broad Institute Genome Sequencing Center for Infectious Disease"/>
            <person name="Wu L."/>
            <person name="Ma J."/>
        </authorList>
    </citation>
    <scope>NUCLEOTIDE SEQUENCE [LARGE SCALE GENOMIC DNA]</scope>
    <source>
        <strain evidence="5">JCM 16961</strain>
    </source>
</reference>
<accession>A0ABP7CUU0</accession>
<evidence type="ECO:0000313" key="4">
    <source>
        <dbReference type="EMBL" id="GAA3694900.1"/>
    </source>
</evidence>
<sequence>MSGETSRPAARAAVIGNPIGHSKSPRLHAAAYTALGAPIDYGALEADPEDAAALVERLRTEPGWRGLSCTMPMKAAMVPFMDEASDRVRRLGVLNTVVVDDSGGSVRLLGENTDVDGIVRALEAGRPRSGDSFAGGRLAILGAGGTAAAAVEAAALLGIAHVDLVVRNAGRASGTVALAEELGLAVRAVDAPAAGAALGEYDVVISTLPPRAADPLVDVLLATAPRPGAPLLDVAYDPWPSRLADAWEDAGGRAVDGLDMLVHQAVEQALRFARVDLLSDPSAREVVTNVMCDAVGTPRRRG</sequence>
<dbReference type="PANTHER" id="PTHR21089:SF1">
    <property type="entry name" value="BIFUNCTIONAL 3-DEHYDROQUINATE DEHYDRATASE_SHIKIMATE DEHYDROGENASE, CHLOROPLASTIC"/>
    <property type="match status" value="1"/>
</dbReference>
<dbReference type="SUPFAM" id="SSF53223">
    <property type="entry name" value="Aminoacid dehydrogenase-like, N-terminal domain"/>
    <property type="match status" value="1"/>
</dbReference>